<comment type="subcellular location">
    <subcellularLocation>
        <location evidence="1 11">Nucleus</location>
    </subcellularLocation>
</comment>
<dbReference type="FunCoup" id="F7APJ4">
    <property type="interactions" value="301"/>
</dbReference>
<dbReference type="HOGENOM" id="CLU_397913_0_0_1"/>
<feature type="domain" description="NR LBD" evidence="14">
    <location>
        <begin position="371"/>
        <end position="630"/>
    </location>
</feature>
<dbReference type="RefSeq" id="NP_001071910.2">
    <property type="nucleotide sequence ID" value="NM_001078442.2"/>
</dbReference>
<proteinExistence type="inferred from homology"/>
<dbReference type="Proteomes" id="UP000008144">
    <property type="component" value="Chromosome 8"/>
</dbReference>
<dbReference type="InterPro" id="IPR000536">
    <property type="entry name" value="Nucl_hrmn_rcpt_lig-bd"/>
</dbReference>
<evidence type="ECO:0000256" key="12">
    <source>
        <dbReference type="SAM" id="MobiDB-lite"/>
    </source>
</evidence>
<evidence type="ECO:0000256" key="11">
    <source>
        <dbReference type="RuleBase" id="RU004334"/>
    </source>
</evidence>
<evidence type="ECO:0000313" key="15">
    <source>
        <dbReference type="Ensembl" id="ENSCINP00000003290.3"/>
    </source>
</evidence>
<dbReference type="Pfam" id="PF00104">
    <property type="entry name" value="Hormone_recep"/>
    <property type="match status" value="1"/>
</dbReference>
<dbReference type="GeneID" id="778864"/>
<evidence type="ECO:0000256" key="10">
    <source>
        <dbReference type="ARBA" id="ARBA00023242"/>
    </source>
</evidence>
<dbReference type="FunFam" id="3.30.50.10:FF:000015">
    <property type="entry name" value="Nuclear receptor subfamily 2, group C, member 1"/>
    <property type="match status" value="1"/>
</dbReference>
<dbReference type="SMART" id="SM00399">
    <property type="entry name" value="ZnF_C4"/>
    <property type="match status" value="1"/>
</dbReference>
<dbReference type="CTD" id="778864"/>
<dbReference type="Gene3D" id="3.30.50.10">
    <property type="entry name" value="Erythroid Transcription Factor GATA-1, subunit A"/>
    <property type="match status" value="1"/>
</dbReference>
<dbReference type="GO" id="GO:0030154">
    <property type="term" value="P:cell differentiation"/>
    <property type="evidence" value="ECO:0000318"/>
    <property type="project" value="GO_Central"/>
</dbReference>
<dbReference type="CDD" id="cd06952">
    <property type="entry name" value="NR_LBD_TR2_like"/>
    <property type="match status" value="1"/>
</dbReference>
<dbReference type="GO" id="GO:0005634">
    <property type="term" value="C:nucleus"/>
    <property type="evidence" value="ECO:0007669"/>
    <property type="project" value="UniProtKB-SubCell"/>
</dbReference>
<feature type="domain" description="Nuclear receptor" evidence="13">
    <location>
        <begin position="203"/>
        <end position="278"/>
    </location>
</feature>
<dbReference type="PROSITE" id="PS00031">
    <property type="entry name" value="NUCLEAR_REC_DBD_1"/>
    <property type="match status" value="1"/>
</dbReference>
<dbReference type="InterPro" id="IPR050274">
    <property type="entry name" value="Nuclear_hormone_rcpt_NR2"/>
</dbReference>
<dbReference type="EMBL" id="EAAA01002636">
    <property type="status" value="NOT_ANNOTATED_CDS"/>
    <property type="molecule type" value="Genomic_DNA"/>
</dbReference>
<evidence type="ECO:0000259" key="13">
    <source>
        <dbReference type="PROSITE" id="PS51030"/>
    </source>
</evidence>
<dbReference type="InterPro" id="IPR013088">
    <property type="entry name" value="Znf_NHR/GATA"/>
</dbReference>
<evidence type="ECO:0000313" key="16">
    <source>
        <dbReference type="Proteomes" id="UP000008144"/>
    </source>
</evidence>
<evidence type="ECO:0000256" key="8">
    <source>
        <dbReference type="ARBA" id="ARBA00023163"/>
    </source>
</evidence>
<keyword evidence="10 11" id="KW-0539">Nucleus</keyword>
<name>F7APJ4_CIOIN</name>
<reference evidence="15" key="4">
    <citation type="submission" date="2025-09" db="UniProtKB">
        <authorList>
            <consortium name="Ensembl"/>
        </authorList>
    </citation>
    <scope>IDENTIFICATION</scope>
</reference>
<evidence type="ECO:0000256" key="9">
    <source>
        <dbReference type="ARBA" id="ARBA00023170"/>
    </source>
</evidence>
<feature type="compositionally biased region" description="Polar residues" evidence="12">
    <location>
        <begin position="354"/>
        <end position="363"/>
    </location>
</feature>
<dbReference type="FunFam" id="1.10.565.10:FF:000041">
    <property type="entry name" value="Nuclear hormone receptor HR78"/>
    <property type="match status" value="1"/>
</dbReference>
<keyword evidence="3 11" id="KW-0479">Metal-binding</keyword>
<dbReference type="Gene3D" id="1.10.565.10">
    <property type="entry name" value="Retinoid X Receptor"/>
    <property type="match status" value="1"/>
</dbReference>
<dbReference type="SMART" id="SM00430">
    <property type="entry name" value="HOLI"/>
    <property type="match status" value="1"/>
</dbReference>
<keyword evidence="8 11" id="KW-0804">Transcription</keyword>
<dbReference type="InterPro" id="IPR035500">
    <property type="entry name" value="NHR-like_dom_sf"/>
</dbReference>
<dbReference type="OMA" id="NCGELCV"/>
<dbReference type="GO" id="GO:0006357">
    <property type="term" value="P:regulation of transcription by RNA polymerase II"/>
    <property type="evidence" value="ECO:0000318"/>
    <property type="project" value="GO_Central"/>
</dbReference>
<dbReference type="SUPFAM" id="SSF57716">
    <property type="entry name" value="Glucocorticoid receptor-like (DNA-binding domain)"/>
    <property type="match status" value="1"/>
</dbReference>
<evidence type="ECO:0000256" key="7">
    <source>
        <dbReference type="ARBA" id="ARBA00023125"/>
    </source>
</evidence>
<dbReference type="PROSITE" id="PS51030">
    <property type="entry name" value="NUCLEAR_REC_DBD_2"/>
    <property type="match status" value="1"/>
</dbReference>
<dbReference type="STRING" id="7719.ENSCINP00000003290"/>
<protein>
    <submittedName>
        <fullName evidence="15">Nuclear receptor</fullName>
    </submittedName>
</protein>
<dbReference type="GO" id="GO:0008270">
    <property type="term" value="F:zinc ion binding"/>
    <property type="evidence" value="ECO:0007669"/>
    <property type="project" value="UniProtKB-KW"/>
</dbReference>
<dbReference type="PANTHER" id="PTHR24083">
    <property type="entry name" value="NUCLEAR HORMONE RECEPTOR"/>
    <property type="match status" value="1"/>
</dbReference>
<keyword evidence="6 11" id="KW-0805">Transcription regulation</keyword>
<dbReference type="InterPro" id="IPR001628">
    <property type="entry name" value="Znf_hrmn_rcpt"/>
</dbReference>
<dbReference type="PRINTS" id="PR00398">
    <property type="entry name" value="STRDHORMONER"/>
</dbReference>
<evidence type="ECO:0000256" key="6">
    <source>
        <dbReference type="ARBA" id="ARBA00023015"/>
    </source>
</evidence>
<feature type="compositionally biased region" description="Polar residues" evidence="12">
    <location>
        <begin position="78"/>
        <end position="98"/>
    </location>
</feature>
<evidence type="ECO:0000256" key="1">
    <source>
        <dbReference type="ARBA" id="ARBA00004123"/>
    </source>
</evidence>
<dbReference type="AlphaFoldDB" id="F7APJ4"/>
<dbReference type="GO" id="GO:0000978">
    <property type="term" value="F:RNA polymerase II cis-regulatory region sequence-specific DNA binding"/>
    <property type="evidence" value="ECO:0000318"/>
    <property type="project" value="GO_Central"/>
</dbReference>
<dbReference type="InterPro" id="IPR048245">
    <property type="entry name" value="NR2C1/2-like_DBD"/>
</dbReference>
<dbReference type="InterPro" id="IPR001723">
    <property type="entry name" value="Nuclear_hrmn_rcpt"/>
</dbReference>
<reference evidence="15" key="3">
    <citation type="submission" date="2025-08" db="UniProtKB">
        <authorList>
            <consortium name="Ensembl"/>
        </authorList>
    </citation>
    <scope>IDENTIFICATION</scope>
</reference>
<sequence length="692" mass="77644">MSGMLESDLHVCDSNDSLPTHQDFSSGDMLVKCESVNDGDLSRKQLNEDNYRSTTSDLEGEEKMYLVPVRTESDESGNEGQTIETVSLPDNPTLSISASHADHSVSDMIVSSPNPQPCISALSGNPIIGNHTQVLTLDQLTPERLIELQNKGLIQIASVASSPFLVSSRTNQLVTGSTPQPISIATYPMNSNKPNEDEVYLTYDLCVVCGDRASGRHYGAKSCEGCKGFFKRSVRKKLTYTCRGSRDCSVNKTHRNRCQYCRFQKCVLMGMKSDSVQCERSPMHKQDDLQHRLLGSTSEHLVKAFNRGITYRNIDGESSLSGNESGEKRQGNLSTLANVVSTIAQFTKQERNTDFQPTSPEKNGQNERPADLEKAISTLTKTLKRCSESEDYLLMPTQTPILDFEGPLMTDSNFVFELTTPTPLPEVFNVHYVCESASRLLFLSAQWARSIFAFQLLRTECHTSLLRDCWHELFMLGLAQCSRSMNLDRIIMTIIRHLKTSLQQGKLTTSHVCHVSEHLNKLQDFVARLQKLEVDQHEYSYIKALALFSPDHVNQLHRTQIQRFQSRATTELREHEMRTYPEDPDRMSLLLLSLPALRSLSSSITEEIFFAGLIGNVQIDSIIPYILKMETGEFTTVSDSSPLPDVSHYPHDSELVSEYHHSELLSHGDSYTIDGQSQEHLLPTATTIQTSL</sequence>
<evidence type="ECO:0000256" key="2">
    <source>
        <dbReference type="ARBA" id="ARBA00006421"/>
    </source>
</evidence>
<keyword evidence="4 11" id="KW-0863">Zinc-finger</keyword>
<dbReference type="Pfam" id="PF00105">
    <property type="entry name" value="zf-C4"/>
    <property type="match status" value="1"/>
</dbReference>
<comment type="similarity">
    <text evidence="2">Belongs to the nuclear hormone receptor family. NR2 subfamily.</text>
</comment>
<accession>F7APJ4</accession>
<feature type="region of interest" description="Disordered" evidence="12">
    <location>
        <begin position="71"/>
        <end position="98"/>
    </location>
</feature>
<evidence type="ECO:0000256" key="3">
    <source>
        <dbReference type="ARBA" id="ARBA00022723"/>
    </source>
</evidence>
<dbReference type="SUPFAM" id="SSF48508">
    <property type="entry name" value="Nuclear receptor ligand-binding domain"/>
    <property type="match status" value="1"/>
</dbReference>
<reference evidence="16" key="1">
    <citation type="journal article" date="2002" name="Science">
        <title>The draft genome of Ciona intestinalis: insights into chordate and vertebrate origins.</title>
        <authorList>
            <person name="Dehal P."/>
            <person name="Satou Y."/>
            <person name="Campbell R.K."/>
            <person name="Chapman J."/>
            <person name="Degnan B."/>
            <person name="De Tomaso A."/>
            <person name="Davidson B."/>
            <person name="Di Gregorio A."/>
            <person name="Gelpke M."/>
            <person name="Goodstein D.M."/>
            <person name="Harafuji N."/>
            <person name="Hastings K.E."/>
            <person name="Ho I."/>
            <person name="Hotta K."/>
            <person name="Huang W."/>
            <person name="Kawashima T."/>
            <person name="Lemaire P."/>
            <person name="Martinez D."/>
            <person name="Meinertzhagen I.A."/>
            <person name="Necula S."/>
            <person name="Nonaka M."/>
            <person name="Putnam N."/>
            <person name="Rash S."/>
            <person name="Saiga H."/>
            <person name="Satake M."/>
            <person name="Terry A."/>
            <person name="Yamada L."/>
            <person name="Wang H.G."/>
            <person name="Awazu S."/>
            <person name="Azumi K."/>
            <person name="Boore J."/>
            <person name="Branno M."/>
            <person name="Chin-Bow S."/>
            <person name="DeSantis R."/>
            <person name="Doyle S."/>
            <person name="Francino P."/>
            <person name="Keys D.N."/>
            <person name="Haga S."/>
            <person name="Hayashi H."/>
            <person name="Hino K."/>
            <person name="Imai K.S."/>
            <person name="Inaba K."/>
            <person name="Kano S."/>
            <person name="Kobayashi K."/>
            <person name="Kobayashi M."/>
            <person name="Lee B.I."/>
            <person name="Makabe K.W."/>
            <person name="Manohar C."/>
            <person name="Matassi G."/>
            <person name="Medina M."/>
            <person name="Mochizuki Y."/>
            <person name="Mount S."/>
            <person name="Morishita T."/>
            <person name="Miura S."/>
            <person name="Nakayama A."/>
            <person name="Nishizaka S."/>
            <person name="Nomoto H."/>
            <person name="Ohta F."/>
            <person name="Oishi K."/>
            <person name="Rigoutsos I."/>
            <person name="Sano M."/>
            <person name="Sasaki A."/>
            <person name="Sasakura Y."/>
            <person name="Shoguchi E."/>
            <person name="Shin-i T."/>
            <person name="Spagnuolo A."/>
            <person name="Stainier D."/>
            <person name="Suzuki M.M."/>
            <person name="Tassy O."/>
            <person name="Takatori N."/>
            <person name="Tokuoka M."/>
            <person name="Yagi K."/>
            <person name="Yoshizaki F."/>
            <person name="Wada S."/>
            <person name="Zhang C."/>
            <person name="Hyatt P.D."/>
            <person name="Larimer F."/>
            <person name="Detter C."/>
            <person name="Doggett N."/>
            <person name="Glavina T."/>
            <person name="Hawkins T."/>
            <person name="Richardson P."/>
            <person name="Lucas S."/>
            <person name="Kohara Y."/>
            <person name="Levine M."/>
            <person name="Satoh N."/>
            <person name="Rokhsar D.S."/>
        </authorList>
    </citation>
    <scope>NUCLEOTIDE SEQUENCE [LARGE SCALE GENOMIC DNA]</scope>
</reference>
<evidence type="ECO:0000259" key="14">
    <source>
        <dbReference type="PROSITE" id="PS51843"/>
    </source>
</evidence>
<dbReference type="Ensembl" id="ENSCINT00000003290.3">
    <property type="protein sequence ID" value="ENSCINP00000003290.3"/>
    <property type="gene ID" value="ENSCING00000001639.3"/>
</dbReference>
<reference evidence="15" key="2">
    <citation type="journal article" date="2008" name="Genome Biol.">
        <title>Improved genome assembly and evidence-based global gene model set for the chordate Ciona intestinalis: new insight into intron and operon populations.</title>
        <authorList>
            <person name="Satou Y."/>
            <person name="Mineta K."/>
            <person name="Ogasawara M."/>
            <person name="Sasakura Y."/>
            <person name="Shoguchi E."/>
            <person name="Ueno K."/>
            <person name="Yamada L."/>
            <person name="Matsumoto J."/>
            <person name="Wasserscheid J."/>
            <person name="Dewar K."/>
            <person name="Wiley G.B."/>
            <person name="Macmil S.L."/>
            <person name="Roe B.A."/>
            <person name="Zeller R.W."/>
            <person name="Hastings K.E."/>
            <person name="Lemaire P."/>
            <person name="Lindquist E."/>
            <person name="Endo T."/>
            <person name="Hotta K."/>
            <person name="Inaba K."/>
        </authorList>
    </citation>
    <scope>NUCLEOTIDE SEQUENCE [LARGE SCALE GENOMIC DNA]</scope>
    <source>
        <strain evidence="15">wild type</strain>
    </source>
</reference>
<organism evidence="15 16">
    <name type="scientific">Ciona intestinalis</name>
    <name type="common">Transparent sea squirt</name>
    <name type="synonym">Ascidia intestinalis</name>
    <dbReference type="NCBI Taxonomy" id="7719"/>
    <lineage>
        <taxon>Eukaryota</taxon>
        <taxon>Metazoa</taxon>
        <taxon>Chordata</taxon>
        <taxon>Tunicata</taxon>
        <taxon>Ascidiacea</taxon>
        <taxon>Phlebobranchia</taxon>
        <taxon>Cionidae</taxon>
        <taxon>Ciona</taxon>
    </lineage>
</organism>
<dbReference type="PRINTS" id="PR00047">
    <property type="entry name" value="STROIDFINGER"/>
</dbReference>
<evidence type="ECO:0000256" key="5">
    <source>
        <dbReference type="ARBA" id="ARBA00022833"/>
    </source>
</evidence>
<dbReference type="InParanoid" id="F7APJ4"/>
<dbReference type="PROSITE" id="PS51843">
    <property type="entry name" value="NR_LBD"/>
    <property type="match status" value="1"/>
</dbReference>
<dbReference type="InterPro" id="IPR048246">
    <property type="entry name" value="NR2C1/2-like_LBD"/>
</dbReference>
<dbReference type="GeneTree" id="ENSGT00940000168581"/>
<dbReference type="KEGG" id="cin:778864"/>
<dbReference type="CDD" id="cd06967">
    <property type="entry name" value="NR_DBD_TR2_like"/>
    <property type="match status" value="1"/>
</dbReference>
<gene>
    <name evidence="15" type="primary">tr2/4</name>
</gene>
<dbReference type="GO" id="GO:0004879">
    <property type="term" value="F:nuclear receptor activity"/>
    <property type="evidence" value="ECO:0000318"/>
    <property type="project" value="GO_Central"/>
</dbReference>
<keyword evidence="7 11" id="KW-0238">DNA-binding</keyword>
<feature type="region of interest" description="Disordered" evidence="12">
    <location>
        <begin position="348"/>
        <end position="371"/>
    </location>
</feature>
<keyword evidence="16" id="KW-1185">Reference proteome</keyword>
<keyword evidence="9 11" id="KW-0675">Receptor</keyword>
<keyword evidence="5 11" id="KW-0862">Zinc</keyword>
<evidence type="ECO:0000256" key="4">
    <source>
        <dbReference type="ARBA" id="ARBA00022771"/>
    </source>
</evidence>